<keyword evidence="2" id="KW-0732">Signal</keyword>
<gene>
    <name evidence="3" type="ORF">BB560_003046</name>
</gene>
<name>A0A2T9ZD23_9FUNG</name>
<comment type="caution">
    <text evidence="3">The sequence shown here is derived from an EMBL/GenBank/DDBJ whole genome shotgun (WGS) entry which is preliminary data.</text>
</comment>
<accession>A0A2T9ZD23</accession>
<organism evidence="3 4">
    <name type="scientific">Smittium megazygosporum</name>
    <dbReference type="NCBI Taxonomy" id="133381"/>
    <lineage>
        <taxon>Eukaryota</taxon>
        <taxon>Fungi</taxon>
        <taxon>Fungi incertae sedis</taxon>
        <taxon>Zoopagomycota</taxon>
        <taxon>Kickxellomycotina</taxon>
        <taxon>Harpellomycetes</taxon>
        <taxon>Harpellales</taxon>
        <taxon>Legeriomycetaceae</taxon>
        <taxon>Smittium</taxon>
    </lineage>
</organism>
<keyword evidence="4" id="KW-1185">Reference proteome</keyword>
<feature type="region of interest" description="Disordered" evidence="1">
    <location>
        <begin position="105"/>
        <end position="144"/>
    </location>
</feature>
<dbReference type="EMBL" id="MBFS01000441">
    <property type="protein sequence ID" value="PVV02498.1"/>
    <property type="molecule type" value="Genomic_DNA"/>
</dbReference>
<reference evidence="3 4" key="1">
    <citation type="journal article" date="2018" name="MBio">
        <title>Comparative Genomics Reveals the Core Gene Toolbox for the Fungus-Insect Symbiosis.</title>
        <authorList>
            <person name="Wang Y."/>
            <person name="Stata M."/>
            <person name="Wang W."/>
            <person name="Stajich J.E."/>
            <person name="White M.M."/>
            <person name="Moncalvo J.M."/>
        </authorList>
    </citation>
    <scope>NUCLEOTIDE SEQUENCE [LARGE SCALE GENOMIC DNA]</scope>
    <source>
        <strain evidence="3 4">SC-DP-2</strain>
    </source>
</reference>
<feature type="signal peptide" evidence="2">
    <location>
        <begin position="1"/>
        <end position="21"/>
    </location>
</feature>
<evidence type="ECO:0000256" key="2">
    <source>
        <dbReference type="SAM" id="SignalP"/>
    </source>
</evidence>
<sequence>MIFDIRKTLALATFFLSLVVGQECTDGESKCIDEFEISVYKDGNLSIPNKCGSFDNCISKDGIISCESSPFCHQTLDNANCTNSVLANSISEQALKMIKLNEKAGSTDKDTDGVSILATGDSTSASNSTHPSTNSTTNESSENITSTVIETPGTSLTHSGTYKLLHATEIQWKIFALLIGVYIITI</sequence>
<feature type="chain" id="PRO_5015552148" evidence="2">
    <location>
        <begin position="22"/>
        <end position="186"/>
    </location>
</feature>
<evidence type="ECO:0000313" key="4">
    <source>
        <dbReference type="Proteomes" id="UP000245609"/>
    </source>
</evidence>
<proteinExistence type="predicted"/>
<dbReference type="AlphaFoldDB" id="A0A2T9ZD23"/>
<evidence type="ECO:0000313" key="3">
    <source>
        <dbReference type="EMBL" id="PVV02498.1"/>
    </source>
</evidence>
<evidence type="ECO:0000256" key="1">
    <source>
        <dbReference type="SAM" id="MobiDB-lite"/>
    </source>
</evidence>
<protein>
    <submittedName>
        <fullName evidence="3">Uncharacterized protein</fullName>
    </submittedName>
</protein>
<feature type="compositionally biased region" description="Low complexity" evidence="1">
    <location>
        <begin position="122"/>
        <end position="144"/>
    </location>
</feature>
<dbReference type="Proteomes" id="UP000245609">
    <property type="component" value="Unassembled WGS sequence"/>
</dbReference>